<reference evidence="2" key="1">
    <citation type="submission" date="2016-10" db="EMBL/GenBank/DDBJ databases">
        <authorList>
            <person name="Varghese N."/>
            <person name="Submissions S."/>
        </authorList>
    </citation>
    <scope>NUCLEOTIDE SEQUENCE [LARGE SCALE GENOMIC DNA]</scope>
    <source>
        <strain evidence="2">KCTC 32246</strain>
    </source>
</reference>
<keyword evidence="2" id="KW-1185">Reference proteome</keyword>
<name>A0A1H2M5G2_9PSED</name>
<sequence length="94" mass="10347">MAIPPNDERHARPGIFVTGERVRRILASIDQKITEAISLDEGKNTKTLSGCYLAVGTRHTMPTVMTEFAKVGQQGKETGQEGFQLIVHEISPQL</sequence>
<evidence type="ECO:0000313" key="2">
    <source>
        <dbReference type="Proteomes" id="UP000198675"/>
    </source>
</evidence>
<protein>
    <submittedName>
        <fullName evidence="1">Uncharacterized protein</fullName>
    </submittedName>
</protein>
<dbReference type="EMBL" id="LT629797">
    <property type="protein sequence ID" value="SDU88255.1"/>
    <property type="molecule type" value="Genomic_DNA"/>
</dbReference>
<dbReference type="RefSeq" id="WP_157719681.1">
    <property type="nucleotide sequence ID" value="NZ_LT629797.1"/>
</dbReference>
<dbReference type="Proteomes" id="UP000198675">
    <property type="component" value="Chromosome I"/>
</dbReference>
<evidence type="ECO:0000313" key="1">
    <source>
        <dbReference type="EMBL" id="SDU88255.1"/>
    </source>
</evidence>
<organism evidence="1 2">
    <name type="scientific">Pseudomonas sihuiensis</name>
    <dbReference type="NCBI Taxonomy" id="1274359"/>
    <lineage>
        <taxon>Bacteria</taxon>
        <taxon>Pseudomonadati</taxon>
        <taxon>Pseudomonadota</taxon>
        <taxon>Gammaproteobacteria</taxon>
        <taxon>Pseudomonadales</taxon>
        <taxon>Pseudomonadaceae</taxon>
        <taxon>Pseudomonas</taxon>
    </lineage>
</organism>
<gene>
    <name evidence="1" type="ORF">SAMN05216363_2782</name>
</gene>
<accession>A0A1H2M5G2</accession>
<dbReference type="AlphaFoldDB" id="A0A1H2M5G2"/>
<proteinExistence type="predicted"/>